<dbReference type="Proteomes" id="UP000319213">
    <property type="component" value="Unassembled WGS sequence"/>
</dbReference>
<accession>A0A543IV02</accession>
<dbReference type="GO" id="GO:0008999">
    <property type="term" value="F:protein-N-terminal-alanine acetyltransferase activity"/>
    <property type="evidence" value="ECO:0007669"/>
    <property type="project" value="TreeGrafter"/>
</dbReference>
<dbReference type="PANTHER" id="PTHR43441">
    <property type="entry name" value="RIBOSOMAL-PROTEIN-SERINE ACETYLTRANSFERASE"/>
    <property type="match status" value="1"/>
</dbReference>
<dbReference type="CDD" id="cd04301">
    <property type="entry name" value="NAT_SF"/>
    <property type="match status" value="2"/>
</dbReference>
<dbReference type="AlphaFoldDB" id="A0A543IV02"/>
<reference evidence="2 3" key="1">
    <citation type="submission" date="2019-06" db="EMBL/GenBank/DDBJ databases">
        <title>Sequencing the genomes of 1000 actinobacteria strains.</title>
        <authorList>
            <person name="Klenk H.-P."/>
        </authorList>
    </citation>
    <scope>NUCLEOTIDE SEQUENCE [LARGE SCALE GENOMIC DNA]</scope>
    <source>
        <strain evidence="2 3">DSM 43186</strain>
    </source>
</reference>
<dbReference type="Pfam" id="PF13302">
    <property type="entry name" value="Acetyltransf_3"/>
    <property type="match status" value="2"/>
</dbReference>
<keyword evidence="2" id="KW-0808">Transferase</keyword>
<evidence type="ECO:0000259" key="1">
    <source>
        <dbReference type="PROSITE" id="PS51186"/>
    </source>
</evidence>
<dbReference type="InterPro" id="IPR016181">
    <property type="entry name" value="Acyl_CoA_acyltransferase"/>
</dbReference>
<evidence type="ECO:0000313" key="2">
    <source>
        <dbReference type="EMBL" id="TQM74404.1"/>
    </source>
</evidence>
<feature type="domain" description="N-acetyltransferase" evidence="1">
    <location>
        <begin position="15"/>
        <end position="176"/>
    </location>
</feature>
<comment type="caution">
    <text evidence="2">The sequence shown here is derived from an EMBL/GenBank/DDBJ whole genome shotgun (WGS) entry which is preliminary data.</text>
</comment>
<dbReference type="PANTHER" id="PTHR43441:SF10">
    <property type="entry name" value="ACETYLTRANSFERASE"/>
    <property type="match status" value="1"/>
</dbReference>
<evidence type="ECO:0000313" key="3">
    <source>
        <dbReference type="Proteomes" id="UP000319213"/>
    </source>
</evidence>
<proteinExistence type="predicted"/>
<dbReference type="Gene3D" id="3.40.630.30">
    <property type="match status" value="2"/>
</dbReference>
<dbReference type="SUPFAM" id="SSF55729">
    <property type="entry name" value="Acyl-CoA N-acyltransferases (Nat)"/>
    <property type="match status" value="2"/>
</dbReference>
<protein>
    <submittedName>
        <fullName evidence="2">RimJ/RimL family protein N-acetyltransferase</fullName>
    </submittedName>
</protein>
<sequence>MPGFDAHLTLSSERLVLRPFGPKDAPQVRAIVAAGTASFLPPGAPGHLAYVDQWLSHGVHEPLRSGEGIHLAMEAAGEIVGAISLFKTHWGAGTTEIGYGVLPGHRGRGYATEAVRLLTSWALGPGGLRRVELRVNLDNAASIRVAEKAGFTREGLLRGGGFEDDGPHDLLVFGRIAGDPPMPYTGFHTGLRLESERLLLRPFTAADAPDVLAAVAGDPEIRRWMPWAAGYTMESALQWCTRLAHIDVATAVHFALEPRDGGRLAGSAGVHRADWERGDAEIGYWIAPWARRRGYATEATRAISEHLFERGFQRVHLVVADGNVASQAVAKKAGFTREGVMRRAVPVPGGYVDGILFSLLRGE</sequence>
<dbReference type="RefSeq" id="WP_229789092.1">
    <property type="nucleotide sequence ID" value="NZ_BMPV01000006.1"/>
</dbReference>
<dbReference type="InterPro" id="IPR000182">
    <property type="entry name" value="GNAT_dom"/>
</dbReference>
<organism evidence="2 3">
    <name type="scientific">Thermopolyspora flexuosa</name>
    <dbReference type="NCBI Taxonomy" id="103836"/>
    <lineage>
        <taxon>Bacteria</taxon>
        <taxon>Bacillati</taxon>
        <taxon>Actinomycetota</taxon>
        <taxon>Actinomycetes</taxon>
        <taxon>Streptosporangiales</taxon>
        <taxon>Streptosporangiaceae</taxon>
        <taxon>Thermopolyspora</taxon>
    </lineage>
</organism>
<keyword evidence="3" id="KW-1185">Reference proteome</keyword>
<dbReference type="PROSITE" id="PS51186">
    <property type="entry name" value="GNAT"/>
    <property type="match status" value="2"/>
</dbReference>
<dbReference type="GO" id="GO:0005737">
    <property type="term" value="C:cytoplasm"/>
    <property type="evidence" value="ECO:0007669"/>
    <property type="project" value="TreeGrafter"/>
</dbReference>
<feature type="domain" description="N-acetyltransferase" evidence="1">
    <location>
        <begin position="198"/>
        <end position="358"/>
    </location>
</feature>
<dbReference type="GO" id="GO:1990189">
    <property type="term" value="F:protein N-terminal-serine acetyltransferase activity"/>
    <property type="evidence" value="ECO:0007669"/>
    <property type="project" value="TreeGrafter"/>
</dbReference>
<gene>
    <name evidence="2" type="ORF">FHX40_1075</name>
</gene>
<dbReference type="InterPro" id="IPR051908">
    <property type="entry name" value="Ribosomal_N-acetyltransferase"/>
</dbReference>
<dbReference type="EMBL" id="VFPQ01000001">
    <property type="protein sequence ID" value="TQM74404.1"/>
    <property type="molecule type" value="Genomic_DNA"/>
</dbReference>
<name>A0A543IV02_9ACTN</name>